<gene>
    <name evidence="1" type="ORF">METZ01_LOCUS191136</name>
</gene>
<dbReference type="AlphaFoldDB" id="A0A382DJS7"/>
<dbReference type="EMBL" id="UINC01039584">
    <property type="protein sequence ID" value="SVB38282.1"/>
    <property type="molecule type" value="Genomic_DNA"/>
</dbReference>
<name>A0A382DJS7_9ZZZZ</name>
<proteinExistence type="predicted"/>
<accession>A0A382DJS7</accession>
<evidence type="ECO:0000313" key="1">
    <source>
        <dbReference type="EMBL" id="SVB38282.1"/>
    </source>
</evidence>
<organism evidence="1">
    <name type="scientific">marine metagenome</name>
    <dbReference type="NCBI Taxonomy" id="408172"/>
    <lineage>
        <taxon>unclassified sequences</taxon>
        <taxon>metagenomes</taxon>
        <taxon>ecological metagenomes</taxon>
    </lineage>
</organism>
<sequence>MEKLYIVLEFVTFWSSHICRSGGIGIRTGLKILHSQGFEGSSPSSGTPTEELPP</sequence>
<reference evidence="1" key="1">
    <citation type="submission" date="2018-05" db="EMBL/GenBank/DDBJ databases">
        <authorList>
            <person name="Lanie J.A."/>
            <person name="Ng W.-L."/>
            <person name="Kazmierczak K.M."/>
            <person name="Andrzejewski T.M."/>
            <person name="Davidsen T.M."/>
            <person name="Wayne K.J."/>
            <person name="Tettelin H."/>
            <person name="Glass J.I."/>
            <person name="Rusch D."/>
            <person name="Podicherti R."/>
            <person name="Tsui H.-C.T."/>
            <person name="Winkler M.E."/>
        </authorList>
    </citation>
    <scope>NUCLEOTIDE SEQUENCE</scope>
</reference>
<feature type="non-terminal residue" evidence="1">
    <location>
        <position position="54"/>
    </location>
</feature>
<protein>
    <submittedName>
        <fullName evidence="1">Uncharacterized protein</fullName>
    </submittedName>
</protein>